<name>A0ACC2M4B3_PERAE</name>
<accession>A0ACC2M4B3</accession>
<protein>
    <submittedName>
        <fullName evidence="1">Uncharacterized protein</fullName>
    </submittedName>
</protein>
<organism evidence="1 2">
    <name type="scientific">Persea americana</name>
    <name type="common">Avocado</name>
    <dbReference type="NCBI Taxonomy" id="3435"/>
    <lineage>
        <taxon>Eukaryota</taxon>
        <taxon>Viridiplantae</taxon>
        <taxon>Streptophyta</taxon>
        <taxon>Embryophyta</taxon>
        <taxon>Tracheophyta</taxon>
        <taxon>Spermatophyta</taxon>
        <taxon>Magnoliopsida</taxon>
        <taxon>Magnoliidae</taxon>
        <taxon>Laurales</taxon>
        <taxon>Lauraceae</taxon>
        <taxon>Persea</taxon>
    </lineage>
</organism>
<evidence type="ECO:0000313" key="1">
    <source>
        <dbReference type="EMBL" id="KAJ8640263.1"/>
    </source>
</evidence>
<keyword evidence="2" id="KW-1185">Reference proteome</keyword>
<sequence>MSARLLRISLRGSREEDPEDSGLLLSGSAYRRTEKEERLLCTLLHAEQQRSEKKAAENPDFCCRTTRSSFRFLLQRGCEEEERFPPFFSQVAENPDSQRIRCFRLRTGLPSVVFVTAGTSPTTASSRVAFCSRQSLRGTVDRQTLKLFLLLLFQRWFEYFLRQFCGHGQKDVEGPVPLEIGKTRTIRPQAKENWWSLMDSNKMVAGARACLIELLELVLNAIGIVYDCSNIVRQQSCTGHYSRQAALICLECFRMFHSCGCCFVPMFGETEHDSSQQLTSVPIEEQLDAFGRVLDVGKAKYGRLFCVEVAIKWIWNDQNPDVNLTKTAGLKALLLTQFIGKRKWMTWKMESAR</sequence>
<evidence type="ECO:0000313" key="2">
    <source>
        <dbReference type="Proteomes" id="UP001234297"/>
    </source>
</evidence>
<comment type="caution">
    <text evidence="1">The sequence shown here is derived from an EMBL/GenBank/DDBJ whole genome shotgun (WGS) entry which is preliminary data.</text>
</comment>
<proteinExistence type="predicted"/>
<reference evidence="1 2" key="1">
    <citation type="journal article" date="2022" name="Hortic Res">
        <title>A haplotype resolved chromosomal level avocado genome allows analysis of novel avocado genes.</title>
        <authorList>
            <person name="Nath O."/>
            <person name="Fletcher S.J."/>
            <person name="Hayward A."/>
            <person name="Shaw L.M."/>
            <person name="Masouleh A.K."/>
            <person name="Furtado A."/>
            <person name="Henry R.J."/>
            <person name="Mitter N."/>
        </authorList>
    </citation>
    <scope>NUCLEOTIDE SEQUENCE [LARGE SCALE GENOMIC DNA]</scope>
    <source>
        <strain evidence="2">cv. Hass</strain>
    </source>
</reference>
<gene>
    <name evidence="1" type="ORF">MRB53_016957</name>
</gene>
<dbReference type="EMBL" id="CM056813">
    <property type="protein sequence ID" value="KAJ8640263.1"/>
    <property type="molecule type" value="Genomic_DNA"/>
</dbReference>
<dbReference type="Proteomes" id="UP001234297">
    <property type="component" value="Chromosome 5"/>
</dbReference>